<dbReference type="InterPro" id="IPR043917">
    <property type="entry name" value="DUF5753"/>
</dbReference>
<comment type="caution">
    <text evidence="2">The sequence shown here is derived from an EMBL/GenBank/DDBJ whole genome shotgun (WGS) entry which is preliminary data.</text>
</comment>
<dbReference type="Pfam" id="PF01381">
    <property type="entry name" value="HTH_3"/>
    <property type="match status" value="1"/>
</dbReference>
<accession>A0ABN1F109</accession>
<dbReference type="SUPFAM" id="SSF47413">
    <property type="entry name" value="lambda repressor-like DNA-binding domains"/>
    <property type="match status" value="1"/>
</dbReference>
<evidence type="ECO:0000313" key="2">
    <source>
        <dbReference type="EMBL" id="GAA0579628.1"/>
    </source>
</evidence>
<feature type="domain" description="HTH cro/C1-type" evidence="1">
    <location>
        <begin position="21"/>
        <end position="71"/>
    </location>
</feature>
<dbReference type="Proteomes" id="UP001500668">
    <property type="component" value="Unassembled WGS sequence"/>
</dbReference>
<gene>
    <name evidence="2" type="ORF">GCM10010394_05230</name>
</gene>
<sequence length="259" mass="29426">MTPSESLEGYLGGLVRAGRERLGKEWTQTYLAGRIFENQSLISRIERGQTLPQPRQAYKLEQVLGLSPGTLVDLVLIRERQTVRDYAKDFLADQDRATAFYTLAPVVPGLLQTADYARRLMIAGQTDPYEIESFVRQRLERQRVWDRKTPPWMNAVLDEAILHRSTTAQLQRLIEVQKQPNVTIRVLEMSQGPILGTVVIQTLPNGRRGAYTEGFETGAYTKDEAQVLHYQRVYDQAANSALTAVESTEVITQALKRYK</sequence>
<dbReference type="EMBL" id="BAAACA010000004">
    <property type="protein sequence ID" value="GAA0579628.1"/>
    <property type="molecule type" value="Genomic_DNA"/>
</dbReference>
<dbReference type="Gene3D" id="1.10.260.40">
    <property type="entry name" value="lambda repressor-like DNA-binding domains"/>
    <property type="match status" value="1"/>
</dbReference>
<dbReference type="SMART" id="SM00530">
    <property type="entry name" value="HTH_XRE"/>
    <property type="match status" value="1"/>
</dbReference>
<keyword evidence="3" id="KW-1185">Reference proteome</keyword>
<organism evidence="2 3">
    <name type="scientific">Streptomyces crystallinus</name>
    <dbReference type="NCBI Taxonomy" id="68191"/>
    <lineage>
        <taxon>Bacteria</taxon>
        <taxon>Bacillati</taxon>
        <taxon>Actinomycetota</taxon>
        <taxon>Actinomycetes</taxon>
        <taxon>Kitasatosporales</taxon>
        <taxon>Streptomycetaceae</taxon>
        <taxon>Streptomyces</taxon>
    </lineage>
</organism>
<dbReference type="InterPro" id="IPR010982">
    <property type="entry name" value="Lambda_DNA-bd_dom_sf"/>
</dbReference>
<protein>
    <submittedName>
        <fullName evidence="2">Helix-turn-helix transcriptional regulator</fullName>
    </submittedName>
</protein>
<dbReference type="PROSITE" id="PS50943">
    <property type="entry name" value="HTH_CROC1"/>
    <property type="match status" value="1"/>
</dbReference>
<dbReference type="Pfam" id="PF19054">
    <property type="entry name" value="DUF5753"/>
    <property type="match status" value="1"/>
</dbReference>
<evidence type="ECO:0000259" key="1">
    <source>
        <dbReference type="PROSITE" id="PS50943"/>
    </source>
</evidence>
<name>A0ABN1F109_9ACTN</name>
<proteinExistence type="predicted"/>
<dbReference type="CDD" id="cd00093">
    <property type="entry name" value="HTH_XRE"/>
    <property type="match status" value="1"/>
</dbReference>
<evidence type="ECO:0000313" key="3">
    <source>
        <dbReference type="Proteomes" id="UP001500668"/>
    </source>
</evidence>
<dbReference type="InterPro" id="IPR001387">
    <property type="entry name" value="Cro/C1-type_HTH"/>
</dbReference>
<dbReference type="RefSeq" id="WP_344069432.1">
    <property type="nucleotide sequence ID" value="NZ_BAAACA010000004.1"/>
</dbReference>
<reference evidence="2 3" key="1">
    <citation type="journal article" date="2019" name="Int. J. Syst. Evol. Microbiol.">
        <title>The Global Catalogue of Microorganisms (GCM) 10K type strain sequencing project: providing services to taxonomists for standard genome sequencing and annotation.</title>
        <authorList>
            <consortium name="The Broad Institute Genomics Platform"/>
            <consortium name="The Broad Institute Genome Sequencing Center for Infectious Disease"/>
            <person name="Wu L."/>
            <person name="Ma J."/>
        </authorList>
    </citation>
    <scope>NUCLEOTIDE SEQUENCE [LARGE SCALE GENOMIC DNA]</scope>
    <source>
        <strain evidence="2 3">JCM 5067</strain>
    </source>
</reference>